<name>A0A6L5XXT4_9FIRM</name>
<keyword evidence="2" id="KW-1185">Reference proteome</keyword>
<dbReference type="Proteomes" id="UP000482209">
    <property type="component" value="Unassembled WGS sequence"/>
</dbReference>
<sequence>MRNKERKKWRIILLTVAFCLFGTVLYQSEFFQNIWFHAERAERREPVMETTIITELEQIKKDRTKPRGSKENPFVILEIVPYKGVAEFGYQLEGAEPIEIDKMLTKNSSTEPTLDTLKSMGTADVKWVQKTVFLDEKEELADSWEDGKETTLYGYYEYVGNGRGNFNQNNKQWEKMEKTTEGKGSIVWHSVYGMKETDTEPGKLLKEAGERWYTKRTDKGTRKGGVYEYKNKNNFLKRTLGLSSESEMENYYVYFKTIEPHELNQNLQWIDKANLISFQYRSHNEALVSMWEKYGKDFKQEELKKRGSTFGTYDISWEAAEKIFKKVVAKEDYVSVIYDWNFITEGIAGRIGDLNTKKVTTQIYDFNKKVIGENASLTGSNNNVFKLGIMLRTMDPVLFHNLFFYGNDGEEKPLIANGKYSLQKDIASTYWTQYTFLMVNPAIGETGKNPYTYWNDNEQWNEKRLDPEVGNSESVHGHVFTYNGDNTMTSFYATGAIADTKYSHSFLEYLKEKNDTDKSPASAVEYIIGPDQRGKEEKEEDEFSVLDIEPCNEFTMDSFALRWYLPSIEGKIVITPMTSSEFIGRIEDINSKYDLIYMGLNRGAFRLKDFYIDSVRTKQLPVYNDSTLDGKIYLHVGDKIISGEKYSVKWLKNSFGTTINDTTCRLPGNDISNLKKEKLEDFLKAGLPILMDSDLYRTETSYTKKVVDTSSNVYRFVKENKMKYNNLASEENAGSLSPFINPKRPKLILLKKPNQYNGEDNNSDGTIDKPNYINTTENGDSKEFTFTFRLESEDEIKDKSYGVRLFVDVNGDGHFDENEKSEVIYSRERGFRADGTEYTIPRKGFSLPDVYIGAIPWKLEIFDSGNRAIRKVETGYCAVKRSKKEKEKIRVLQINANYNSTLVLKEDEKFKKYTSNLNDYTIQFETKTIEEYEEIFKQPGNEFHKNEPIVPSELKDYNMLILGFADMYDDISNQYGALDYIQYFIDQGKSVLFTHDVTSLYNSENQKGYGYHASVYFRETLGMDRFGARTPLLYSGTKLKEELDKKDKATKPDGRDSYKEIHGYTYYALKRIAQGGYLEDAYGYYPQYMNFKDLKIDNDDNCATNRVERLNEGQITHYPYEIDPGFETAVTHGQYFQLNPEDEKLTVWYCLAEDKIHKNSNVYGVSPKDATNNYYIYNRGNVTYSGVGHSKVTNDMEVRLFVNTMIASYRASYKPPVVLVENEGTVCLEEREGKNTYYLYLNKDFSKNETDTFEESGTQQIVFVPWEVNLLSENLEEAKIYMEDGTRITSVLDLDSGRIINADKDNVFSVKSGNSLVSGRRYAFNYENSNYNIEGKRKVIIYAKNVKNQVGVAEVEIKKRSLFLLD</sequence>
<comment type="caution">
    <text evidence="1">The sequence shown here is derived from an EMBL/GenBank/DDBJ whole genome shotgun (WGS) entry which is preliminary data.</text>
</comment>
<evidence type="ECO:0000313" key="1">
    <source>
        <dbReference type="EMBL" id="MSS63098.1"/>
    </source>
</evidence>
<reference evidence="1 2" key="1">
    <citation type="submission" date="2019-08" db="EMBL/GenBank/DDBJ databases">
        <title>In-depth cultivation of the pig gut microbiome towards novel bacterial diversity and tailored functional studies.</title>
        <authorList>
            <person name="Wylensek D."/>
            <person name="Hitch T.C.A."/>
            <person name="Clavel T."/>
        </authorList>
    </citation>
    <scope>NUCLEOTIDE SEQUENCE [LARGE SCALE GENOMIC DNA]</scope>
    <source>
        <strain evidence="1 2">WCA-693-APC-MOT-I</strain>
    </source>
</reference>
<accession>A0A6L5XXT4</accession>
<gene>
    <name evidence="1" type="ORF">FYJ58_04295</name>
</gene>
<organism evidence="1 2">
    <name type="scientific">Velocimicrobium porci</name>
    <dbReference type="NCBI Taxonomy" id="2606634"/>
    <lineage>
        <taxon>Bacteria</taxon>
        <taxon>Bacillati</taxon>
        <taxon>Bacillota</taxon>
        <taxon>Clostridia</taxon>
        <taxon>Lachnospirales</taxon>
        <taxon>Lachnospiraceae</taxon>
        <taxon>Velocimicrobium</taxon>
    </lineage>
</organism>
<evidence type="ECO:0000313" key="2">
    <source>
        <dbReference type="Proteomes" id="UP000482209"/>
    </source>
</evidence>
<dbReference type="RefSeq" id="WP_154517746.1">
    <property type="nucleotide sequence ID" value="NZ_VUMT01000004.1"/>
</dbReference>
<dbReference type="EMBL" id="VUMT01000004">
    <property type="protein sequence ID" value="MSS63098.1"/>
    <property type="molecule type" value="Genomic_DNA"/>
</dbReference>
<protein>
    <submittedName>
        <fullName evidence="1">DUF5057 domain-containing protein</fullName>
    </submittedName>
</protein>
<proteinExistence type="predicted"/>